<evidence type="ECO:0000256" key="2">
    <source>
        <dbReference type="ARBA" id="ARBA00023125"/>
    </source>
</evidence>
<evidence type="ECO:0000256" key="3">
    <source>
        <dbReference type="ARBA" id="ARBA00023163"/>
    </source>
</evidence>
<accession>A0ABN2UFB8</accession>
<feature type="domain" description="HTH gntR-type" evidence="4">
    <location>
        <begin position="1"/>
        <end position="66"/>
    </location>
</feature>
<dbReference type="Gene3D" id="1.20.120.530">
    <property type="entry name" value="GntR ligand-binding domain-like"/>
    <property type="match status" value="1"/>
</dbReference>
<dbReference type="PANTHER" id="PTHR43537">
    <property type="entry name" value="TRANSCRIPTIONAL REGULATOR, GNTR FAMILY"/>
    <property type="match status" value="1"/>
</dbReference>
<dbReference type="SUPFAM" id="SSF48008">
    <property type="entry name" value="GntR ligand-binding domain-like"/>
    <property type="match status" value="1"/>
</dbReference>
<name>A0ABN2UFB8_9MICC</name>
<dbReference type="Gene3D" id="1.10.10.10">
    <property type="entry name" value="Winged helix-like DNA-binding domain superfamily/Winged helix DNA-binding domain"/>
    <property type="match status" value="1"/>
</dbReference>
<keyword evidence="1" id="KW-0805">Transcription regulation</keyword>
<dbReference type="SUPFAM" id="SSF46785">
    <property type="entry name" value="Winged helix' DNA-binding domain"/>
    <property type="match status" value="1"/>
</dbReference>
<keyword evidence="2" id="KW-0238">DNA-binding</keyword>
<dbReference type="Pfam" id="PF07729">
    <property type="entry name" value="FCD"/>
    <property type="match status" value="1"/>
</dbReference>
<gene>
    <name evidence="5" type="ORF">GCM10009720_14280</name>
</gene>
<evidence type="ECO:0000313" key="5">
    <source>
        <dbReference type="EMBL" id="GAA2034792.1"/>
    </source>
</evidence>
<dbReference type="PANTHER" id="PTHR43537:SF24">
    <property type="entry name" value="GLUCONATE OPERON TRANSCRIPTIONAL REPRESSOR"/>
    <property type="match status" value="1"/>
</dbReference>
<evidence type="ECO:0000259" key="4">
    <source>
        <dbReference type="PROSITE" id="PS50949"/>
    </source>
</evidence>
<reference evidence="5 6" key="1">
    <citation type="journal article" date="2019" name="Int. J. Syst. Evol. Microbiol.">
        <title>The Global Catalogue of Microorganisms (GCM) 10K type strain sequencing project: providing services to taxonomists for standard genome sequencing and annotation.</title>
        <authorList>
            <consortium name="The Broad Institute Genomics Platform"/>
            <consortium name="The Broad Institute Genome Sequencing Center for Infectious Disease"/>
            <person name="Wu L."/>
            <person name="Ma J."/>
        </authorList>
    </citation>
    <scope>NUCLEOTIDE SEQUENCE [LARGE SCALE GENOMIC DNA]</scope>
    <source>
        <strain evidence="5 6">JCM 13595</strain>
    </source>
</reference>
<sequence length="210" mass="23333">MVQAIVNDLRDRIFTAELSPGTSLREVELAAHYEVARPTAKAALENLVATGLLTRNAHQTARVRRLTSEDVIDIYRTRAILETEAVRILAATCHAPSAASVANDEITALQDATPIQIVEPDIQFHRALIDALDSPRVRTFYEQLTDDIRLCMAQVQDAILLSTERIATEHRRLLDLIAAGDADSAVEHLERHLDNAGHRLAEHLVRDVLE</sequence>
<dbReference type="InterPro" id="IPR036388">
    <property type="entry name" value="WH-like_DNA-bd_sf"/>
</dbReference>
<evidence type="ECO:0000313" key="6">
    <source>
        <dbReference type="Proteomes" id="UP001501461"/>
    </source>
</evidence>
<dbReference type="Proteomes" id="UP001501461">
    <property type="component" value="Unassembled WGS sequence"/>
</dbReference>
<dbReference type="InterPro" id="IPR000524">
    <property type="entry name" value="Tscrpt_reg_HTH_GntR"/>
</dbReference>
<dbReference type="EMBL" id="BAAAMN010000022">
    <property type="protein sequence ID" value="GAA2034792.1"/>
    <property type="molecule type" value="Genomic_DNA"/>
</dbReference>
<evidence type="ECO:0000256" key="1">
    <source>
        <dbReference type="ARBA" id="ARBA00023015"/>
    </source>
</evidence>
<dbReference type="SMART" id="SM00345">
    <property type="entry name" value="HTH_GNTR"/>
    <property type="match status" value="1"/>
</dbReference>
<proteinExistence type="predicted"/>
<dbReference type="InterPro" id="IPR011711">
    <property type="entry name" value="GntR_C"/>
</dbReference>
<dbReference type="InterPro" id="IPR008920">
    <property type="entry name" value="TF_FadR/GntR_C"/>
</dbReference>
<protein>
    <submittedName>
        <fullName evidence="5">GntR family transcriptional regulator</fullName>
    </submittedName>
</protein>
<keyword evidence="3" id="KW-0804">Transcription</keyword>
<dbReference type="InterPro" id="IPR036390">
    <property type="entry name" value="WH_DNA-bd_sf"/>
</dbReference>
<dbReference type="PROSITE" id="PS50949">
    <property type="entry name" value="HTH_GNTR"/>
    <property type="match status" value="1"/>
</dbReference>
<organism evidence="5 6">
    <name type="scientific">Yaniella flava</name>
    <dbReference type="NCBI Taxonomy" id="287930"/>
    <lineage>
        <taxon>Bacteria</taxon>
        <taxon>Bacillati</taxon>
        <taxon>Actinomycetota</taxon>
        <taxon>Actinomycetes</taxon>
        <taxon>Micrococcales</taxon>
        <taxon>Micrococcaceae</taxon>
        <taxon>Yaniella</taxon>
    </lineage>
</organism>
<dbReference type="Pfam" id="PF00392">
    <property type="entry name" value="GntR"/>
    <property type="match status" value="1"/>
</dbReference>
<comment type="caution">
    <text evidence="5">The sequence shown here is derived from an EMBL/GenBank/DDBJ whole genome shotgun (WGS) entry which is preliminary data.</text>
</comment>
<dbReference type="SMART" id="SM00895">
    <property type="entry name" value="FCD"/>
    <property type="match status" value="1"/>
</dbReference>
<keyword evidence="6" id="KW-1185">Reference proteome</keyword>